<comment type="caution">
    <text evidence="2">The sequence shown here is derived from an EMBL/GenBank/DDBJ whole genome shotgun (WGS) entry which is preliminary data.</text>
</comment>
<name>A0A162J2G7_METRR</name>
<evidence type="ECO:0000259" key="1">
    <source>
        <dbReference type="PROSITE" id="PS50181"/>
    </source>
</evidence>
<organism evidence="2 3">
    <name type="scientific">Metarhizium rileyi (strain RCEF 4871)</name>
    <name type="common">Nomuraea rileyi</name>
    <dbReference type="NCBI Taxonomy" id="1649241"/>
    <lineage>
        <taxon>Eukaryota</taxon>
        <taxon>Fungi</taxon>
        <taxon>Dikarya</taxon>
        <taxon>Ascomycota</taxon>
        <taxon>Pezizomycotina</taxon>
        <taxon>Sordariomycetes</taxon>
        <taxon>Hypocreomycetidae</taxon>
        <taxon>Hypocreales</taxon>
        <taxon>Clavicipitaceae</taxon>
        <taxon>Metarhizium</taxon>
    </lineage>
</organism>
<dbReference type="EMBL" id="AZHC01000025">
    <property type="protein sequence ID" value="OAA38548.1"/>
    <property type="molecule type" value="Genomic_DNA"/>
</dbReference>
<sequence length="381" mass="43459">MTQQFHLIAPRAKVAYEFSGGLEQLFEEFSEALVRFLAVPISPQRRLYFPKRPTSSFSSAYIGTVNERVMMTCGLAKMRHNSKKRTSDDDILVDFSGSHKRFKFGTGYRSTVESARRSTAFVDLPTELHLQIIRHIDAIEDVVCLSLSSRQFWDLSQEWIIKYYVSLRGRWAGHHIICVGDEIEPGDFPPGLFSEKELHSMRQDSSHAWGIPGSIHCEIGGIHQNGLASLLQSTVSESEGEMLLAWELDRVAWSCSERANHQDPVLNLKWNHIRTQGATYFPEDQPWILRNLTTKEFVRSEAVALKPQYIHGPNIDVLGFGDVLLHRILWSRPSGSSPDMYRGVWAGHRFDIVALAQHEDCTNKREWRDASHEIAQEIATI</sequence>
<dbReference type="InterPro" id="IPR001810">
    <property type="entry name" value="F-box_dom"/>
</dbReference>
<proteinExistence type="predicted"/>
<reference evidence="2 3" key="1">
    <citation type="journal article" date="2016" name="Genome Biol. Evol.">
        <title>Divergent and convergent evolution of fungal pathogenicity.</title>
        <authorList>
            <person name="Shang Y."/>
            <person name="Xiao G."/>
            <person name="Zheng P."/>
            <person name="Cen K."/>
            <person name="Zhan S."/>
            <person name="Wang C."/>
        </authorList>
    </citation>
    <scope>NUCLEOTIDE SEQUENCE [LARGE SCALE GENOMIC DNA]</scope>
    <source>
        <strain evidence="2 3">RCEF 4871</strain>
    </source>
</reference>
<protein>
    <submittedName>
        <fullName evidence="2">F-box domain, cyclin-like protein</fullName>
    </submittedName>
</protein>
<dbReference type="OMA" id="RNECVHE"/>
<dbReference type="OrthoDB" id="2588098at2759"/>
<keyword evidence="3" id="KW-1185">Reference proteome</keyword>
<evidence type="ECO:0000313" key="2">
    <source>
        <dbReference type="EMBL" id="OAA38548.1"/>
    </source>
</evidence>
<dbReference type="Proteomes" id="UP000243498">
    <property type="component" value="Unassembled WGS sequence"/>
</dbReference>
<dbReference type="AlphaFoldDB" id="A0A162J2G7"/>
<gene>
    <name evidence="2" type="ORF">NOR_06576</name>
</gene>
<feature type="domain" description="F-box" evidence="1">
    <location>
        <begin position="118"/>
        <end position="167"/>
    </location>
</feature>
<evidence type="ECO:0000313" key="3">
    <source>
        <dbReference type="Proteomes" id="UP000243498"/>
    </source>
</evidence>
<dbReference type="PROSITE" id="PS50181">
    <property type="entry name" value="FBOX"/>
    <property type="match status" value="1"/>
</dbReference>
<accession>A0A162J2G7</accession>